<dbReference type="InterPro" id="IPR006311">
    <property type="entry name" value="TAT_signal"/>
</dbReference>
<evidence type="ECO:0000259" key="1">
    <source>
        <dbReference type="Pfam" id="PF00248"/>
    </source>
</evidence>
<dbReference type="PANTHER" id="PTHR43312:SF1">
    <property type="entry name" value="NADP-DEPENDENT OXIDOREDUCTASE DOMAIN-CONTAINING PROTEIN"/>
    <property type="match status" value="1"/>
</dbReference>
<evidence type="ECO:0000313" key="3">
    <source>
        <dbReference type="Proteomes" id="UP000545507"/>
    </source>
</evidence>
<dbReference type="EMBL" id="VYGV01000007">
    <property type="protein sequence ID" value="NWF45800.1"/>
    <property type="molecule type" value="Genomic_DNA"/>
</dbReference>
<dbReference type="InterPro" id="IPR023210">
    <property type="entry name" value="NADP_OxRdtase_dom"/>
</dbReference>
<dbReference type="CDD" id="cd19095">
    <property type="entry name" value="AKR_PA4992-like"/>
    <property type="match status" value="1"/>
</dbReference>
<dbReference type="Proteomes" id="UP000545507">
    <property type="component" value="Unassembled WGS sequence"/>
</dbReference>
<proteinExistence type="predicted"/>
<feature type="domain" description="NADP-dependent oxidoreductase" evidence="1">
    <location>
        <begin position="59"/>
        <end position="304"/>
    </location>
</feature>
<dbReference type="SUPFAM" id="SSF51430">
    <property type="entry name" value="NAD(P)-linked oxidoreductase"/>
    <property type="match status" value="1"/>
</dbReference>
<dbReference type="AlphaFoldDB" id="A0A7Y8GVU8"/>
<protein>
    <submittedName>
        <fullName evidence="2">Aldo/keto reductase</fullName>
    </submittedName>
</protein>
<reference evidence="2 3" key="1">
    <citation type="submission" date="2019-09" db="EMBL/GenBank/DDBJ databases">
        <title>Hydrogenophaga aromatica sp. nov., isolated from a para-xylene-degrading enrichment culture.</title>
        <authorList>
            <person name="Tancsics A."/>
            <person name="Banerjee S."/>
        </authorList>
    </citation>
    <scope>NUCLEOTIDE SEQUENCE [LARGE SCALE GENOMIC DNA]</scope>
    <source>
        <strain evidence="2 3">D2P1</strain>
    </source>
</reference>
<dbReference type="InterPro" id="IPR053135">
    <property type="entry name" value="AKR2_Oxidoreductase"/>
</dbReference>
<dbReference type="RefSeq" id="WP_177135685.1">
    <property type="nucleotide sequence ID" value="NZ_VYGV01000007.1"/>
</dbReference>
<dbReference type="PANTHER" id="PTHR43312">
    <property type="entry name" value="D-THREO-ALDOSE 1-DEHYDROGENASE"/>
    <property type="match status" value="1"/>
</dbReference>
<accession>A0A7Y8GVU8</accession>
<organism evidence="2 3">
    <name type="scientific">Hydrogenophaga aromaticivorans</name>
    <dbReference type="NCBI Taxonomy" id="2610898"/>
    <lineage>
        <taxon>Bacteria</taxon>
        <taxon>Pseudomonadati</taxon>
        <taxon>Pseudomonadota</taxon>
        <taxon>Betaproteobacteria</taxon>
        <taxon>Burkholderiales</taxon>
        <taxon>Comamonadaceae</taxon>
        <taxon>Hydrogenophaga</taxon>
    </lineage>
</organism>
<dbReference type="PROSITE" id="PS51318">
    <property type="entry name" value="TAT"/>
    <property type="match status" value="1"/>
</dbReference>
<evidence type="ECO:0000313" key="2">
    <source>
        <dbReference type="EMBL" id="NWF45800.1"/>
    </source>
</evidence>
<dbReference type="InterPro" id="IPR036812">
    <property type="entry name" value="NAD(P)_OxRdtase_dom_sf"/>
</dbReference>
<gene>
    <name evidence="2" type="ORF">F3K02_11145</name>
</gene>
<comment type="caution">
    <text evidence="2">The sequence shown here is derived from an EMBL/GenBank/DDBJ whole genome shotgun (WGS) entry which is preliminary data.</text>
</comment>
<dbReference type="Gene3D" id="3.20.20.100">
    <property type="entry name" value="NADP-dependent oxidoreductase domain"/>
    <property type="match status" value="1"/>
</dbReference>
<sequence length="317" mass="34531">MHPPHPLSPAPVAPDRRRWLAASALAAGLPAWATRAAAQPAQSLLTRPIPASGEALPVVGLGSWITFNVGNDPVARDARAEVVRAFFAEGGRLIDSSPMYGSSQPVIGHALAKLGHPATLFSAEKVWVGDAARGAGQMAASRAHWGVPRFDLMQVHNLLAWEEHLPRLQAMKAAGQLRYVGISTSEGRRHAELERILRTQAIDFVQLTYNLLDREAERRLLPLAQERRIAVIVNRPFRQGDLLDQLRGHPLPGWSREIDCDSWAQVALKFVVSHPAVTCAIPATSQVAHLRQNMGAARGRLPDATLRARMARDVAAL</sequence>
<keyword evidence="3" id="KW-1185">Reference proteome</keyword>
<dbReference type="Pfam" id="PF00248">
    <property type="entry name" value="Aldo_ket_red"/>
    <property type="match status" value="1"/>
</dbReference>
<name>A0A7Y8GVU8_9BURK</name>